<name>A0A846ZLF8_9GAMM</name>
<dbReference type="GO" id="GO:0015031">
    <property type="term" value="P:protein transport"/>
    <property type="evidence" value="ECO:0007669"/>
    <property type="project" value="UniProtKB-KW"/>
</dbReference>
<reference evidence="4 5" key="1">
    <citation type="journal article" date="2017" name="Int. J. Syst. Evol. Microbiol.">
        <title>Oleiagrimonas citrea sp. nov., a marine bacterium isolated from tidal flat sediment and emended description of the genus Oleiagrimonas Fang et al. 2015 and Oleiagrimonas soli.</title>
        <authorList>
            <person name="Yang S.H."/>
            <person name="Seo H.S."/>
            <person name="Seong C.N."/>
            <person name="Kwon K.K."/>
        </authorList>
    </citation>
    <scope>NUCLEOTIDE SEQUENCE [LARGE SCALE GENOMIC DNA]</scope>
    <source>
        <strain evidence="4 5">MEBiC09124</strain>
    </source>
</reference>
<protein>
    <recommendedName>
        <fullName evidence="6">Flagellar assembly protein FliH/Type III secretion system HrpE domain-containing protein</fullName>
    </recommendedName>
</protein>
<dbReference type="RefSeq" id="WP_168609164.1">
    <property type="nucleotide sequence ID" value="NZ_JAAZQD010000003.1"/>
</dbReference>
<gene>
    <name evidence="4" type="ORF">HF690_08680</name>
</gene>
<sequence>MIRKVAASRVEFGEAPRELARDGGPRVVPTEPLQPVEYDAAETEAYRAAYLEGFDAGYADGDKEARGKLEAAEQACREEQAALEEVRTQWREALSNSSAQFEAAHESVFADAEALAVEIAFTALCRILGNMQKKRAVVERMCRKLIAERNLSSPRVCVSREDFPELPEADDGIEWEIDSTLGPGECVVRTAKGDVEASLQSQLASIMQALLATLKPRGVGA</sequence>
<dbReference type="EMBL" id="JAAZQD010000003">
    <property type="protein sequence ID" value="NKZ39024.1"/>
    <property type="molecule type" value="Genomic_DNA"/>
</dbReference>
<accession>A0A846ZLF8</accession>
<evidence type="ECO:0000256" key="3">
    <source>
        <dbReference type="SAM" id="MobiDB-lite"/>
    </source>
</evidence>
<feature type="region of interest" description="Disordered" evidence="3">
    <location>
        <begin position="13"/>
        <end position="33"/>
    </location>
</feature>
<dbReference type="PANTHER" id="PTHR34982">
    <property type="entry name" value="YOP PROTEINS TRANSLOCATION PROTEIN L"/>
    <property type="match status" value="1"/>
</dbReference>
<dbReference type="Proteomes" id="UP000541636">
    <property type="component" value="Unassembled WGS sequence"/>
</dbReference>
<comment type="caution">
    <text evidence="4">The sequence shown here is derived from an EMBL/GenBank/DDBJ whole genome shotgun (WGS) entry which is preliminary data.</text>
</comment>
<evidence type="ECO:0008006" key="6">
    <source>
        <dbReference type="Google" id="ProtNLM"/>
    </source>
</evidence>
<keyword evidence="5" id="KW-1185">Reference proteome</keyword>
<organism evidence="4 5">
    <name type="scientific">Oleiagrimonas citrea</name>
    <dbReference type="NCBI Taxonomy" id="1665687"/>
    <lineage>
        <taxon>Bacteria</taxon>
        <taxon>Pseudomonadati</taxon>
        <taxon>Pseudomonadota</taxon>
        <taxon>Gammaproteobacteria</taxon>
        <taxon>Lysobacterales</taxon>
        <taxon>Rhodanobacteraceae</taxon>
        <taxon>Oleiagrimonas</taxon>
    </lineage>
</organism>
<keyword evidence="1" id="KW-0813">Transport</keyword>
<evidence type="ECO:0000313" key="5">
    <source>
        <dbReference type="Proteomes" id="UP000541636"/>
    </source>
</evidence>
<evidence type="ECO:0000256" key="2">
    <source>
        <dbReference type="ARBA" id="ARBA00022927"/>
    </source>
</evidence>
<dbReference type="PANTHER" id="PTHR34982:SF1">
    <property type="entry name" value="FLAGELLAR ASSEMBLY PROTEIN FLIH"/>
    <property type="match status" value="1"/>
</dbReference>
<evidence type="ECO:0000256" key="1">
    <source>
        <dbReference type="ARBA" id="ARBA00022448"/>
    </source>
</evidence>
<feature type="compositionally biased region" description="Basic and acidic residues" evidence="3">
    <location>
        <begin position="13"/>
        <end position="24"/>
    </location>
</feature>
<evidence type="ECO:0000313" key="4">
    <source>
        <dbReference type="EMBL" id="NKZ39024.1"/>
    </source>
</evidence>
<dbReference type="GO" id="GO:0005829">
    <property type="term" value="C:cytosol"/>
    <property type="evidence" value="ECO:0007669"/>
    <property type="project" value="TreeGrafter"/>
</dbReference>
<keyword evidence="2" id="KW-0653">Protein transport</keyword>
<dbReference type="InterPro" id="IPR051472">
    <property type="entry name" value="T3SS_Stator/FliH"/>
</dbReference>
<dbReference type="AlphaFoldDB" id="A0A846ZLF8"/>
<proteinExistence type="predicted"/>